<dbReference type="AlphaFoldDB" id="A0A8S1AX71"/>
<sequence length="74" mass="8555">MCKCEFESCDDVALLHPCVSKDGMGSSKSTDTQYIQQPWLCTCRWISRERKLQCCVKVNSLQHIDRRQVSAYLP</sequence>
<dbReference type="EMBL" id="CADEBC010000540">
    <property type="protein sequence ID" value="CAB3249939.1"/>
    <property type="molecule type" value="Genomic_DNA"/>
</dbReference>
<proteinExistence type="predicted"/>
<name>A0A8S1AX71_ARCPL</name>
<keyword evidence="2" id="KW-1185">Reference proteome</keyword>
<gene>
    <name evidence="1" type="ORF">APLA_LOCUS12408</name>
</gene>
<organism evidence="1 2">
    <name type="scientific">Arctia plantaginis</name>
    <name type="common">Wood tiger moth</name>
    <name type="synonym">Phalaena plantaginis</name>
    <dbReference type="NCBI Taxonomy" id="874455"/>
    <lineage>
        <taxon>Eukaryota</taxon>
        <taxon>Metazoa</taxon>
        <taxon>Ecdysozoa</taxon>
        <taxon>Arthropoda</taxon>
        <taxon>Hexapoda</taxon>
        <taxon>Insecta</taxon>
        <taxon>Pterygota</taxon>
        <taxon>Neoptera</taxon>
        <taxon>Endopterygota</taxon>
        <taxon>Lepidoptera</taxon>
        <taxon>Glossata</taxon>
        <taxon>Ditrysia</taxon>
        <taxon>Noctuoidea</taxon>
        <taxon>Erebidae</taxon>
        <taxon>Arctiinae</taxon>
        <taxon>Arctia</taxon>
    </lineage>
</organism>
<accession>A0A8S1AX71</accession>
<evidence type="ECO:0000313" key="2">
    <source>
        <dbReference type="Proteomes" id="UP000494106"/>
    </source>
</evidence>
<reference evidence="1 2" key="1">
    <citation type="submission" date="2020-04" db="EMBL/GenBank/DDBJ databases">
        <authorList>
            <person name="Wallbank WR R."/>
            <person name="Pardo Diaz C."/>
            <person name="Kozak K."/>
            <person name="Martin S."/>
            <person name="Jiggins C."/>
            <person name="Moest M."/>
            <person name="Warren A I."/>
            <person name="Byers J.R.P. K."/>
            <person name="Montejo-Kovacevich G."/>
            <person name="Yen C E."/>
        </authorList>
    </citation>
    <scope>NUCLEOTIDE SEQUENCE [LARGE SCALE GENOMIC DNA]</scope>
</reference>
<dbReference type="Proteomes" id="UP000494106">
    <property type="component" value="Unassembled WGS sequence"/>
</dbReference>
<evidence type="ECO:0000313" key="1">
    <source>
        <dbReference type="EMBL" id="CAB3249939.1"/>
    </source>
</evidence>
<comment type="caution">
    <text evidence="1">The sequence shown here is derived from an EMBL/GenBank/DDBJ whole genome shotgun (WGS) entry which is preliminary data.</text>
</comment>
<protein>
    <submittedName>
        <fullName evidence="1">Uncharacterized protein</fullName>
    </submittedName>
</protein>